<evidence type="ECO:0000313" key="3">
    <source>
        <dbReference type="EMBL" id="GEP54493.1"/>
    </source>
</evidence>
<dbReference type="InterPro" id="IPR050902">
    <property type="entry name" value="ABC_Transporter_SBP"/>
</dbReference>
<dbReference type="Pfam" id="PF01497">
    <property type="entry name" value="Peripla_BP_2"/>
    <property type="match status" value="1"/>
</dbReference>
<feature type="domain" description="Fe/B12 periplasmic-binding" evidence="2">
    <location>
        <begin position="40"/>
        <end position="290"/>
    </location>
</feature>
<dbReference type="SUPFAM" id="SSF53807">
    <property type="entry name" value="Helical backbone' metal receptor"/>
    <property type="match status" value="1"/>
</dbReference>
<sequence length="293" mass="31682">MIRTLAFLAMLALAAPLRAEPVTVRDAFDRSVTVPEPPQRIVTIFASNTEMVAALGLPDRIVGIEAYTRYPPEVLKKPLVGGRLGFSVDEVVAQRPDLVVVTPSRQAANQLVDPMQRLGIPIVVLLQRDVAEILSNIRLLGRLTGVPERGEQLAKSLQARLDKVEQRVAGRKKPSVIVITGRLGNGLLLVTRPGTYTGDAIVRAGGDLAFDAGAIAQVSPEAVFKADPDLLLFAGNEKDMKELIGRPGWSEMRAVRSGRVHAVNRAELLIPGPRTIDGIERLANIFHPPTATQ</sequence>
<proteinExistence type="predicted"/>
<evidence type="ECO:0000313" key="4">
    <source>
        <dbReference type="Proteomes" id="UP000321058"/>
    </source>
</evidence>
<evidence type="ECO:0000259" key="2">
    <source>
        <dbReference type="PROSITE" id="PS50983"/>
    </source>
</evidence>
<organism evidence="3 4">
    <name type="scientific">Reyranella soli</name>
    <dbReference type="NCBI Taxonomy" id="1230389"/>
    <lineage>
        <taxon>Bacteria</taxon>
        <taxon>Pseudomonadati</taxon>
        <taxon>Pseudomonadota</taxon>
        <taxon>Alphaproteobacteria</taxon>
        <taxon>Hyphomicrobiales</taxon>
        <taxon>Reyranellaceae</taxon>
        <taxon>Reyranella</taxon>
    </lineage>
</organism>
<dbReference type="Proteomes" id="UP000321058">
    <property type="component" value="Unassembled WGS sequence"/>
</dbReference>
<comment type="caution">
    <text evidence="3">The sequence shown here is derived from an EMBL/GenBank/DDBJ whole genome shotgun (WGS) entry which is preliminary data.</text>
</comment>
<dbReference type="Gene3D" id="3.40.50.1980">
    <property type="entry name" value="Nitrogenase molybdenum iron protein domain"/>
    <property type="match status" value="2"/>
</dbReference>
<dbReference type="RefSeq" id="WP_246158213.1">
    <property type="nucleotide sequence ID" value="NZ_BKAJ01000031.1"/>
</dbReference>
<dbReference type="PANTHER" id="PTHR30535">
    <property type="entry name" value="VITAMIN B12-BINDING PROTEIN"/>
    <property type="match status" value="1"/>
</dbReference>
<protein>
    <submittedName>
        <fullName evidence="3">ABC transporter substrate-binding protein</fullName>
    </submittedName>
</protein>
<evidence type="ECO:0000256" key="1">
    <source>
        <dbReference type="SAM" id="SignalP"/>
    </source>
</evidence>
<accession>A0A512N6E3</accession>
<feature type="signal peptide" evidence="1">
    <location>
        <begin position="1"/>
        <end position="19"/>
    </location>
</feature>
<dbReference type="PROSITE" id="PS50983">
    <property type="entry name" value="FE_B12_PBP"/>
    <property type="match status" value="1"/>
</dbReference>
<feature type="chain" id="PRO_5021756325" evidence="1">
    <location>
        <begin position="20"/>
        <end position="293"/>
    </location>
</feature>
<dbReference type="InterPro" id="IPR002491">
    <property type="entry name" value="ABC_transptr_periplasmic_BD"/>
</dbReference>
<keyword evidence="1" id="KW-0732">Signal</keyword>
<keyword evidence="4" id="KW-1185">Reference proteome</keyword>
<name>A0A512N6E3_9HYPH</name>
<dbReference type="PANTHER" id="PTHR30535:SF34">
    <property type="entry name" value="MOLYBDATE-BINDING PROTEIN MOLA"/>
    <property type="match status" value="1"/>
</dbReference>
<gene>
    <name evidence="3" type="ORF">RSO01_16590</name>
</gene>
<dbReference type="AlphaFoldDB" id="A0A512N6E3"/>
<reference evidence="3 4" key="1">
    <citation type="submission" date="2019-07" db="EMBL/GenBank/DDBJ databases">
        <title>Whole genome shotgun sequence of Reyranella soli NBRC 108950.</title>
        <authorList>
            <person name="Hosoyama A."/>
            <person name="Uohara A."/>
            <person name="Ohji S."/>
            <person name="Ichikawa N."/>
        </authorList>
    </citation>
    <scope>NUCLEOTIDE SEQUENCE [LARGE SCALE GENOMIC DNA]</scope>
    <source>
        <strain evidence="3 4">NBRC 108950</strain>
    </source>
</reference>
<dbReference type="EMBL" id="BKAJ01000031">
    <property type="protein sequence ID" value="GEP54493.1"/>
    <property type="molecule type" value="Genomic_DNA"/>
</dbReference>